<feature type="chain" id="PRO_5006710779" description="Outer membrane protein beta-barrel domain-containing protein" evidence="1">
    <location>
        <begin position="22"/>
        <end position="180"/>
    </location>
</feature>
<name>A0A0U1L502_9FIRM</name>
<gene>
    <name evidence="2" type="ORF">SpAn4DRAFT_4148</name>
</gene>
<evidence type="ECO:0008006" key="4">
    <source>
        <dbReference type="Google" id="ProtNLM"/>
    </source>
</evidence>
<dbReference type="SUPFAM" id="SSF56925">
    <property type="entry name" value="OMPA-like"/>
    <property type="match status" value="1"/>
</dbReference>
<dbReference type="EMBL" id="CTRP01000015">
    <property type="protein sequence ID" value="CQR74791.1"/>
    <property type="molecule type" value="Genomic_DNA"/>
</dbReference>
<evidence type="ECO:0000256" key="1">
    <source>
        <dbReference type="SAM" id="SignalP"/>
    </source>
</evidence>
<feature type="signal peptide" evidence="1">
    <location>
        <begin position="1"/>
        <end position="21"/>
    </location>
</feature>
<proteinExistence type="predicted"/>
<dbReference type="InterPro" id="IPR011250">
    <property type="entry name" value="OMP/PagP_B-barrel"/>
</dbReference>
<dbReference type="InterPro" id="IPR023614">
    <property type="entry name" value="Porin_dom_sf"/>
</dbReference>
<evidence type="ECO:0000313" key="3">
    <source>
        <dbReference type="Proteomes" id="UP000049855"/>
    </source>
</evidence>
<organism evidence="2 3">
    <name type="scientific">Sporomusa ovata</name>
    <dbReference type="NCBI Taxonomy" id="2378"/>
    <lineage>
        <taxon>Bacteria</taxon>
        <taxon>Bacillati</taxon>
        <taxon>Bacillota</taxon>
        <taxon>Negativicutes</taxon>
        <taxon>Selenomonadales</taxon>
        <taxon>Sporomusaceae</taxon>
        <taxon>Sporomusa</taxon>
    </lineage>
</organism>
<dbReference type="Proteomes" id="UP000049855">
    <property type="component" value="Unassembled WGS sequence"/>
</dbReference>
<keyword evidence="3" id="KW-1185">Reference proteome</keyword>
<dbReference type="AlphaFoldDB" id="A0A0U1L502"/>
<keyword evidence="1" id="KW-0732">Signal</keyword>
<sequence length="180" mass="20120">MNKKIVTLIATTMLTASTAFAAPITDLQDGQSVVGYNYYYLDHLAPNSQKDHSFYLEHALTPKVVLGFEVNMLPASFPDGDMFDAYVQYKLDKTLRLIAGNRNYTEGTDRLFCGVGTTFKLNPKLDGYLSATHSDYANEWQAGVQYNLDYQTSLHVGYKSYKQDDLSALKGVGIGFSHKF</sequence>
<dbReference type="Gene3D" id="2.40.160.10">
    <property type="entry name" value="Porin"/>
    <property type="match status" value="1"/>
</dbReference>
<evidence type="ECO:0000313" key="2">
    <source>
        <dbReference type="EMBL" id="CQR74791.1"/>
    </source>
</evidence>
<dbReference type="RefSeq" id="WP_021166621.1">
    <property type="nucleotide sequence ID" value="NZ_CTRP01000015.1"/>
</dbReference>
<accession>A0A0U1L502</accession>
<reference evidence="3" key="1">
    <citation type="submission" date="2015-03" db="EMBL/GenBank/DDBJ databases">
        <authorList>
            <person name="Nijsse Bart"/>
        </authorList>
    </citation>
    <scope>NUCLEOTIDE SEQUENCE [LARGE SCALE GENOMIC DNA]</scope>
</reference>
<protein>
    <recommendedName>
        <fullName evidence="4">Outer membrane protein beta-barrel domain-containing protein</fullName>
    </recommendedName>
</protein>